<dbReference type="SUPFAM" id="SSF54928">
    <property type="entry name" value="RNA-binding domain, RBD"/>
    <property type="match status" value="2"/>
</dbReference>
<dbReference type="Proteomes" id="UP000325081">
    <property type="component" value="Unassembled WGS sequence"/>
</dbReference>
<dbReference type="FunFam" id="3.30.70.330:FF:000665">
    <property type="entry name" value="Polyadenylate-binding protein-interacting protein 10"/>
    <property type="match status" value="1"/>
</dbReference>
<dbReference type="PANTHER" id="PTHR32343">
    <property type="entry name" value="SERINE/ARGININE-RICH SPLICING FACTOR"/>
    <property type="match status" value="1"/>
</dbReference>
<dbReference type="InterPro" id="IPR035979">
    <property type="entry name" value="RBD_domain_sf"/>
</dbReference>
<protein>
    <submittedName>
        <fullName evidence="4">CTC-interacting domain 12</fullName>
    </submittedName>
</protein>
<dbReference type="OrthoDB" id="900284at2759"/>
<evidence type="ECO:0000256" key="2">
    <source>
        <dbReference type="SAM" id="MobiDB-lite"/>
    </source>
</evidence>
<keyword evidence="5" id="KW-1185">Reference proteome</keyword>
<dbReference type="SMART" id="SM00360">
    <property type="entry name" value="RRM"/>
    <property type="match status" value="2"/>
</dbReference>
<name>A0A5A7NZ46_STRAF</name>
<proteinExistence type="predicted"/>
<feature type="compositionally biased region" description="Low complexity" evidence="2">
    <location>
        <begin position="86"/>
        <end position="96"/>
    </location>
</feature>
<comment type="caution">
    <text evidence="4">The sequence shown here is derived from an EMBL/GenBank/DDBJ whole genome shotgun (WGS) entry which is preliminary data.</text>
</comment>
<evidence type="ECO:0000259" key="3">
    <source>
        <dbReference type="PROSITE" id="PS50102"/>
    </source>
</evidence>
<keyword evidence="1" id="KW-0694">RNA-binding</keyword>
<dbReference type="AlphaFoldDB" id="A0A5A7NZ46"/>
<feature type="domain" description="RRM" evidence="3">
    <location>
        <begin position="248"/>
        <end position="352"/>
    </location>
</feature>
<accession>A0A5A7NZ46</accession>
<dbReference type="Gene3D" id="3.30.70.330">
    <property type="match status" value="2"/>
</dbReference>
<gene>
    <name evidence="4" type="ORF">STAS_01345</name>
</gene>
<evidence type="ECO:0000313" key="4">
    <source>
        <dbReference type="EMBL" id="GER25750.1"/>
    </source>
</evidence>
<dbReference type="GO" id="GO:0003723">
    <property type="term" value="F:RNA binding"/>
    <property type="evidence" value="ECO:0007669"/>
    <property type="project" value="UniProtKB-UniRule"/>
</dbReference>
<dbReference type="PANTHER" id="PTHR32343:SF72">
    <property type="entry name" value="POLYADENYLATE-BINDING PROTEIN-INTERACTING PROTEIN 11"/>
    <property type="match status" value="1"/>
</dbReference>
<sequence length="462" mass="51571">MQIESYIVIKDLDGIRVLVDKFWIEIESLLMDADFTDIRDKEEDGTLVVVAVGEIRKKGAKRPGQNVGTRKAKPAALALPTTATATAPPQTTTVSSVRHRTTVRHVSDPSPNNVYGKEAKGNKCIMNLRQRFQETFSSQARISTTNRHHRNNQWPSKRMNEGEDVYRKQIEELEELFSKLNPMAREFLPPSLAISDMPMDFNGGCASAADAMDDNGLGNSNGSRGPRGAKKWTNSRTTMAQREEKIRRTVYVSDIDQKASYLCIVLLDSYFFDGDFCVLFEFSVSDFLLLISYNILCLLTGKVVDCRVCGDPRSVLRFAFVEFTDQESARIALSLFGTVLGYYPVKVSPSKTAIAPVNPTYLPQTSVEREMCSRTVYVTNIDKKVSQTKVKLYFESLCGEVYRLRLLGDNHHSSRIAFVEFVAAESAIAALNCTGVMLGSLPIRVSPSKTPVRGKAHRPKTH</sequence>
<reference evidence="5" key="1">
    <citation type="journal article" date="2019" name="Curr. Biol.">
        <title>Genome Sequence of Striga asiatica Provides Insight into the Evolution of Plant Parasitism.</title>
        <authorList>
            <person name="Yoshida S."/>
            <person name="Kim S."/>
            <person name="Wafula E.K."/>
            <person name="Tanskanen J."/>
            <person name="Kim Y.M."/>
            <person name="Honaas L."/>
            <person name="Yang Z."/>
            <person name="Spallek T."/>
            <person name="Conn C.E."/>
            <person name="Ichihashi Y."/>
            <person name="Cheong K."/>
            <person name="Cui S."/>
            <person name="Der J.P."/>
            <person name="Gundlach H."/>
            <person name="Jiao Y."/>
            <person name="Hori C."/>
            <person name="Ishida J.K."/>
            <person name="Kasahara H."/>
            <person name="Kiba T."/>
            <person name="Kim M.S."/>
            <person name="Koo N."/>
            <person name="Laohavisit A."/>
            <person name="Lee Y.H."/>
            <person name="Lumba S."/>
            <person name="McCourt P."/>
            <person name="Mortimer J.C."/>
            <person name="Mutuku J.M."/>
            <person name="Nomura T."/>
            <person name="Sasaki-Sekimoto Y."/>
            <person name="Seto Y."/>
            <person name="Wang Y."/>
            <person name="Wakatake T."/>
            <person name="Sakakibara H."/>
            <person name="Demura T."/>
            <person name="Yamaguchi S."/>
            <person name="Yoneyama K."/>
            <person name="Manabe R.I."/>
            <person name="Nelson D.C."/>
            <person name="Schulman A.H."/>
            <person name="Timko M.P."/>
            <person name="dePamphilis C.W."/>
            <person name="Choi D."/>
            <person name="Shirasu K."/>
        </authorList>
    </citation>
    <scope>NUCLEOTIDE SEQUENCE [LARGE SCALE GENOMIC DNA]</scope>
    <source>
        <strain evidence="5">cv. UVA1</strain>
    </source>
</reference>
<dbReference type="PROSITE" id="PS50102">
    <property type="entry name" value="RRM"/>
    <property type="match status" value="2"/>
</dbReference>
<feature type="domain" description="RRM" evidence="3">
    <location>
        <begin position="374"/>
        <end position="450"/>
    </location>
</feature>
<dbReference type="InterPro" id="IPR000504">
    <property type="entry name" value="RRM_dom"/>
</dbReference>
<organism evidence="4 5">
    <name type="scientific">Striga asiatica</name>
    <name type="common">Asiatic witchweed</name>
    <name type="synonym">Buchnera asiatica</name>
    <dbReference type="NCBI Taxonomy" id="4170"/>
    <lineage>
        <taxon>Eukaryota</taxon>
        <taxon>Viridiplantae</taxon>
        <taxon>Streptophyta</taxon>
        <taxon>Embryophyta</taxon>
        <taxon>Tracheophyta</taxon>
        <taxon>Spermatophyta</taxon>
        <taxon>Magnoliopsida</taxon>
        <taxon>eudicotyledons</taxon>
        <taxon>Gunneridae</taxon>
        <taxon>Pentapetalae</taxon>
        <taxon>asterids</taxon>
        <taxon>lamiids</taxon>
        <taxon>Lamiales</taxon>
        <taxon>Orobanchaceae</taxon>
        <taxon>Buchnereae</taxon>
        <taxon>Striga</taxon>
    </lineage>
</organism>
<dbReference type="InterPro" id="IPR012677">
    <property type="entry name" value="Nucleotide-bd_a/b_plait_sf"/>
</dbReference>
<evidence type="ECO:0000256" key="1">
    <source>
        <dbReference type="PROSITE-ProRule" id="PRU00176"/>
    </source>
</evidence>
<feature type="region of interest" description="Disordered" evidence="2">
    <location>
        <begin position="217"/>
        <end position="238"/>
    </location>
</feature>
<dbReference type="CDD" id="cd12460">
    <property type="entry name" value="RRM2_CID8_like"/>
    <property type="match status" value="1"/>
</dbReference>
<feature type="region of interest" description="Disordered" evidence="2">
    <location>
        <begin position="86"/>
        <end position="118"/>
    </location>
</feature>
<dbReference type="Pfam" id="PF00076">
    <property type="entry name" value="RRM_1"/>
    <property type="match status" value="1"/>
</dbReference>
<dbReference type="EMBL" id="BKCP01000447">
    <property type="protein sequence ID" value="GER25750.1"/>
    <property type="molecule type" value="Genomic_DNA"/>
</dbReference>
<dbReference type="InterPro" id="IPR034825">
    <property type="entry name" value="CID8-like_RRM2"/>
</dbReference>
<evidence type="ECO:0000313" key="5">
    <source>
        <dbReference type="Proteomes" id="UP000325081"/>
    </source>
</evidence>